<organism evidence="2 3">
    <name type="scientific">Strongyloides papillosus</name>
    <name type="common">Intestinal threadworm</name>
    <dbReference type="NCBI Taxonomy" id="174720"/>
    <lineage>
        <taxon>Eukaryota</taxon>
        <taxon>Metazoa</taxon>
        <taxon>Ecdysozoa</taxon>
        <taxon>Nematoda</taxon>
        <taxon>Chromadorea</taxon>
        <taxon>Rhabditida</taxon>
        <taxon>Tylenchina</taxon>
        <taxon>Panagrolaimomorpha</taxon>
        <taxon>Strongyloidoidea</taxon>
        <taxon>Strongyloididae</taxon>
        <taxon>Strongyloides</taxon>
    </lineage>
</organism>
<protein>
    <submittedName>
        <fullName evidence="3">Secreted protein</fullName>
    </submittedName>
</protein>
<dbReference type="WBParaSite" id="SPAL_0001249600.1">
    <property type="protein sequence ID" value="SPAL_0001249600.1"/>
    <property type="gene ID" value="SPAL_0001249600"/>
</dbReference>
<name>A0A0N5C3E5_STREA</name>
<accession>A0A0N5C3E5</accession>
<evidence type="ECO:0000313" key="3">
    <source>
        <dbReference type="WBParaSite" id="SPAL_0001249600.1"/>
    </source>
</evidence>
<feature type="chain" id="PRO_5005895280" evidence="1">
    <location>
        <begin position="24"/>
        <end position="94"/>
    </location>
</feature>
<dbReference type="AlphaFoldDB" id="A0A0N5C3E5"/>
<evidence type="ECO:0000313" key="2">
    <source>
        <dbReference type="Proteomes" id="UP000046392"/>
    </source>
</evidence>
<sequence>MNFKLNLPILVAILVTFAFNCLADSDDFRYDADSGLQLRQKRYDLDSSNSFVHNLEKRNCKDKISNRKNKVDFKSKDKGEGFYLNSTSLEDDSD</sequence>
<proteinExistence type="predicted"/>
<reference evidence="3" key="1">
    <citation type="submission" date="2017-02" db="UniProtKB">
        <authorList>
            <consortium name="WormBaseParasite"/>
        </authorList>
    </citation>
    <scope>IDENTIFICATION</scope>
</reference>
<keyword evidence="2" id="KW-1185">Reference proteome</keyword>
<dbReference type="Proteomes" id="UP000046392">
    <property type="component" value="Unplaced"/>
</dbReference>
<keyword evidence="1" id="KW-0732">Signal</keyword>
<evidence type="ECO:0000256" key="1">
    <source>
        <dbReference type="SAM" id="SignalP"/>
    </source>
</evidence>
<feature type="signal peptide" evidence="1">
    <location>
        <begin position="1"/>
        <end position="23"/>
    </location>
</feature>